<accession>A0A9D2SVM0</accession>
<dbReference type="Proteomes" id="UP000823896">
    <property type="component" value="Unassembled WGS sequence"/>
</dbReference>
<gene>
    <name evidence="1" type="ORF">H9702_06790</name>
</gene>
<dbReference type="EMBL" id="DWWM01000042">
    <property type="protein sequence ID" value="HJC36822.1"/>
    <property type="molecule type" value="Genomic_DNA"/>
</dbReference>
<evidence type="ECO:0008006" key="3">
    <source>
        <dbReference type="Google" id="ProtNLM"/>
    </source>
</evidence>
<organism evidence="1 2">
    <name type="scientific">Candidatus Merdibacter merdavium</name>
    <dbReference type="NCBI Taxonomy" id="2838692"/>
    <lineage>
        <taxon>Bacteria</taxon>
        <taxon>Bacillati</taxon>
        <taxon>Bacillota</taxon>
        <taxon>Erysipelotrichia</taxon>
        <taxon>Erysipelotrichales</taxon>
        <taxon>Erysipelotrichaceae</taxon>
        <taxon>Merdibacter</taxon>
    </lineage>
</organism>
<sequence>MNGLQIVLAVVFFAVLGGAYALAYYLNHKTPRPAGCENLKPECKGCHDRSCMNNPDHHR</sequence>
<comment type="caution">
    <text evidence="1">The sequence shown here is derived from an EMBL/GenBank/DDBJ whole genome shotgun (WGS) entry which is preliminary data.</text>
</comment>
<reference evidence="1" key="2">
    <citation type="submission" date="2021-04" db="EMBL/GenBank/DDBJ databases">
        <authorList>
            <person name="Gilroy R."/>
        </authorList>
    </citation>
    <scope>NUCLEOTIDE SEQUENCE</scope>
    <source>
        <strain evidence="1">CHK187-11901</strain>
    </source>
</reference>
<protein>
    <recommendedName>
        <fullName evidence="3">FeoB-associated Cys-rich membrane protein</fullName>
    </recommendedName>
</protein>
<evidence type="ECO:0000313" key="2">
    <source>
        <dbReference type="Proteomes" id="UP000823896"/>
    </source>
</evidence>
<reference evidence="1" key="1">
    <citation type="journal article" date="2021" name="PeerJ">
        <title>Extensive microbial diversity within the chicken gut microbiome revealed by metagenomics and culture.</title>
        <authorList>
            <person name="Gilroy R."/>
            <person name="Ravi A."/>
            <person name="Getino M."/>
            <person name="Pursley I."/>
            <person name="Horton D.L."/>
            <person name="Alikhan N.F."/>
            <person name="Baker D."/>
            <person name="Gharbi K."/>
            <person name="Hall N."/>
            <person name="Watson M."/>
            <person name="Adriaenssens E.M."/>
            <person name="Foster-Nyarko E."/>
            <person name="Jarju S."/>
            <person name="Secka A."/>
            <person name="Antonio M."/>
            <person name="Oren A."/>
            <person name="Chaudhuri R.R."/>
            <person name="La Ragione R."/>
            <person name="Hildebrand F."/>
            <person name="Pallen M.J."/>
        </authorList>
    </citation>
    <scope>NUCLEOTIDE SEQUENCE</scope>
    <source>
        <strain evidence="1">CHK187-11901</strain>
    </source>
</reference>
<evidence type="ECO:0000313" key="1">
    <source>
        <dbReference type="EMBL" id="HJC36822.1"/>
    </source>
</evidence>
<proteinExistence type="predicted"/>
<name>A0A9D2SVM0_9FIRM</name>
<dbReference type="AlphaFoldDB" id="A0A9D2SVM0"/>